<evidence type="ECO:0000313" key="2">
    <source>
        <dbReference type="Proteomes" id="UP000270094"/>
    </source>
</evidence>
<proteinExistence type="predicted"/>
<name>A0A3P7LNI9_STRVU</name>
<reference evidence="1 2" key="1">
    <citation type="submission" date="2018-11" db="EMBL/GenBank/DDBJ databases">
        <authorList>
            <consortium name="Pathogen Informatics"/>
        </authorList>
    </citation>
    <scope>NUCLEOTIDE SEQUENCE [LARGE SCALE GENOMIC DNA]</scope>
</reference>
<accession>A0A3P7LNI9</accession>
<evidence type="ECO:0000313" key="1">
    <source>
        <dbReference type="EMBL" id="VDM80768.1"/>
    </source>
</evidence>
<keyword evidence="2" id="KW-1185">Reference proteome</keyword>
<dbReference type="AlphaFoldDB" id="A0A3P7LNI9"/>
<protein>
    <submittedName>
        <fullName evidence="1">Uncharacterized protein</fullName>
    </submittedName>
</protein>
<feature type="non-terminal residue" evidence="1">
    <location>
        <position position="61"/>
    </location>
</feature>
<sequence length="61" mass="7367">MNTRWERHNVQVIELTQSVVAVRFLYNKWRSRLSIGLPERILTTITHRNDSMDNRTKWNQG</sequence>
<dbReference type="EMBL" id="UYYB01109957">
    <property type="protein sequence ID" value="VDM80768.1"/>
    <property type="molecule type" value="Genomic_DNA"/>
</dbReference>
<dbReference type="Proteomes" id="UP000270094">
    <property type="component" value="Unassembled WGS sequence"/>
</dbReference>
<organism evidence="1 2">
    <name type="scientific">Strongylus vulgaris</name>
    <name type="common">Blood worm</name>
    <dbReference type="NCBI Taxonomy" id="40348"/>
    <lineage>
        <taxon>Eukaryota</taxon>
        <taxon>Metazoa</taxon>
        <taxon>Ecdysozoa</taxon>
        <taxon>Nematoda</taxon>
        <taxon>Chromadorea</taxon>
        <taxon>Rhabditida</taxon>
        <taxon>Rhabditina</taxon>
        <taxon>Rhabditomorpha</taxon>
        <taxon>Strongyloidea</taxon>
        <taxon>Strongylidae</taxon>
        <taxon>Strongylus</taxon>
    </lineage>
</organism>
<gene>
    <name evidence="1" type="ORF">SVUK_LOCUS15766</name>
</gene>